<keyword evidence="2" id="KW-1185">Reference proteome</keyword>
<dbReference type="RefSeq" id="WP_344752819.1">
    <property type="nucleotide sequence ID" value="NZ_BAABBW010000002.1"/>
</dbReference>
<protein>
    <recommendedName>
        <fullName evidence="3">Recombinase A</fullName>
    </recommendedName>
</protein>
<reference evidence="2" key="1">
    <citation type="journal article" date="2019" name="Int. J. Syst. Evol. Microbiol.">
        <title>The Global Catalogue of Microorganisms (GCM) 10K type strain sequencing project: providing services to taxonomists for standard genome sequencing and annotation.</title>
        <authorList>
            <consortium name="The Broad Institute Genomics Platform"/>
            <consortium name="The Broad Institute Genome Sequencing Center for Infectious Disease"/>
            <person name="Wu L."/>
            <person name="Ma J."/>
        </authorList>
    </citation>
    <scope>NUCLEOTIDE SEQUENCE [LARGE SCALE GENOMIC DNA]</scope>
    <source>
        <strain evidence="2">JCM 17591</strain>
    </source>
</reference>
<accession>A0ABP7ZXP3</accession>
<sequence length="245" mass="25962">MGNAVRSDALEKGSVFEKAQADLERIRELRSRISGMERTRLDTRALPTLPAFLSLLPGGALQAGAVYSVAGSMTLTMGLMAAASADGAWCGVVGVPEFGAEAAAHFGIELGRLVLVREPGRAWLSVAAALADALTIVVVRQGDRVSDTDAAKLAARLRQRGAVLISLLPQGAPAWPGSEATLAITESRWVGIGRGHGYPRERLVTVRSEVRSGRPRVARLRLPGDYGHDAQPTAAVPALRWERVS</sequence>
<dbReference type="Proteomes" id="UP001501079">
    <property type="component" value="Unassembled WGS sequence"/>
</dbReference>
<name>A0ABP7ZXP3_9MICO</name>
<dbReference type="EMBL" id="BAABBW010000002">
    <property type="protein sequence ID" value="GAA4172983.1"/>
    <property type="molecule type" value="Genomic_DNA"/>
</dbReference>
<evidence type="ECO:0000313" key="2">
    <source>
        <dbReference type="Proteomes" id="UP001501079"/>
    </source>
</evidence>
<gene>
    <name evidence="1" type="ORF">GCM10022287_14720</name>
</gene>
<proteinExistence type="predicted"/>
<evidence type="ECO:0008006" key="3">
    <source>
        <dbReference type="Google" id="ProtNLM"/>
    </source>
</evidence>
<organism evidence="1 2">
    <name type="scientific">Gryllotalpicola koreensis</name>
    <dbReference type="NCBI Taxonomy" id="993086"/>
    <lineage>
        <taxon>Bacteria</taxon>
        <taxon>Bacillati</taxon>
        <taxon>Actinomycetota</taxon>
        <taxon>Actinomycetes</taxon>
        <taxon>Micrococcales</taxon>
        <taxon>Microbacteriaceae</taxon>
        <taxon>Gryllotalpicola</taxon>
    </lineage>
</organism>
<evidence type="ECO:0000313" key="1">
    <source>
        <dbReference type="EMBL" id="GAA4172983.1"/>
    </source>
</evidence>
<comment type="caution">
    <text evidence="1">The sequence shown here is derived from an EMBL/GenBank/DDBJ whole genome shotgun (WGS) entry which is preliminary data.</text>
</comment>